<accession>A0A1D3UYD5</accession>
<evidence type="ECO:0000256" key="5">
    <source>
        <dbReference type="ARBA" id="ARBA00022989"/>
    </source>
</evidence>
<dbReference type="Proteomes" id="UP000182057">
    <property type="component" value="Unassembled WGS sequence"/>
</dbReference>
<evidence type="ECO:0000256" key="4">
    <source>
        <dbReference type="ARBA" id="ARBA00022801"/>
    </source>
</evidence>
<feature type="domain" description="Peptidase S54 rhomboid" evidence="8">
    <location>
        <begin position="66"/>
        <end position="212"/>
    </location>
</feature>
<feature type="transmembrane region" description="Helical" evidence="7">
    <location>
        <begin position="193"/>
        <end position="212"/>
    </location>
</feature>
<evidence type="ECO:0000259" key="8">
    <source>
        <dbReference type="Pfam" id="PF01694"/>
    </source>
</evidence>
<dbReference type="OrthoDB" id="680602at2"/>
<evidence type="ECO:0000256" key="3">
    <source>
        <dbReference type="ARBA" id="ARBA00022692"/>
    </source>
</evidence>
<organism evidence="10 11">
    <name type="scientific">Tannerella forsythia</name>
    <name type="common">Bacteroides forsythus</name>
    <dbReference type="NCBI Taxonomy" id="28112"/>
    <lineage>
        <taxon>Bacteria</taxon>
        <taxon>Pseudomonadati</taxon>
        <taxon>Bacteroidota</taxon>
        <taxon>Bacteroidia</taxon>
        <taxon>Bacteroidales</taxon>
        <taxon>Tannerellaceae</taxon>
        <taxon>Tannerella</taxon>
    </lineage>
</organism>
<dbReference type="InterPro" id="IPR046483">
    <property type="entry name" value="DUF6576"/>
</dbReference>
<feature type="transmembrane region" description="Helical" evidence="7">
    <location>
        <begin position="21"/>
        <end position="42"/>
    </location>
</feature>
<dbReference type="AlphaFoldDB" id="A0A1D3UYD5"/>
<dbReference type="EMBL" id="FMMM01000078">
    <property type="protein sequence ID" value="SCQ24045.1"/>
    <property type="molecule type" value="Genomic_DNA"/>
</dbReference>
<comment type="subcellular location">
    <subcellularLocation>
        <location evidence="1">Membrane</location>
        <topology evidence="1">Multi-pass membrane protein</topology>
    </subcellularLocation>
</comment>
<evidence type="ECO:0000256" key="2">
    <source>
        <dbReference type="ARBA" id="ARBA00009045"/>
    </source>
</evidence>
<proteinExistence type="inferred from homology"/>
<gene>
    <name evidence="10" type="ORF">TFUB20_02260</name>
</gene>
<dbReference type="OMA" id="MLFLYWF"/>
<evidence type="ECO:0000259" key="9">
    <source>
        <dbReference type="Pfam" id="PF20216"/>
    </source>
</evidence>
<dbReference type="Gene3D" id="1.20.1540.10">
    <property type="entry name" value="Rhomboid-like"/>
    <property type="match status" value="1"/>
</dbReference>
<name>A0A1D3UYD5_TANFO</name>
<dbReference type="PANTHER" id="PTHR43731">
    <property type="entry name" value="RHOMBOID PROTEASE"/>
    <property type="match status" value="1"/>
</dbReference>
<dbReference type="SUPFAM" id="SSF144091">
    <property type="entry name" value="Rhomboid-like"/>
    <property type="match status" value="1"/>
</dbReference>
<keyword evidence="3 7" id="KW-0812">Transmembrane</keyword>
<dbReference type="GO" id="GO:0016020">
    <property type="term" value="C:membrane"/>
    <property type="evidence" value="ECO:0007669"/>
    <property type="project" value="UniProtKB-SubCell"/>
</dbReference>
<evidence type="ECO:0000256" key="1">
    <source>
        <dbReference type="ARBA" id="ARBA00004141"/>
    </source>
</evidence>
<dbReference type="RefSeq" id="WP_014225894.1">
    <property type="nucleotide sequence ID" value="NZ_CAUPTG010000030.1"/>
</dbReference>
<dbReference type="InterPro" id="IPR050925">
    <property type="entry name" value="Rhomboid_protease_S54"/>
</dbReference>
<feature type="domain" description="DUF6576" evidence="9">
    <location>
        <begin position="251"/>
        <end position="294"/>
    </location>
</feature>
<dbReference type="Pfam" id="PF20216">
    <property type="entry name" value="DUF6576"/>
    <property type="match status" value="1"/>
</dbReference>
<sequence length="294" mass="34028">MGNFFIRIKQSFAEGNILTKLIYINVGIFLLVRLSIVCFQLFEIEPMAFFSYLQVPSSFVLFFHRPWTLLTYMFLHADFLHLLFNMLWLYWFGRMAMEFFNGRQLAGIYISGGVAGALMYMLAYNLFPYFRNREMVAFLMGASASVMAIVFAVSLYRKDYELQLMFIGRIRLLYLAFFAFIIDFLSITSDNAGGHIAHIGGALWGALFAFRLKQGKDLTVYLNRLIDRIANVKKSRQPRMKVAYGGRSETDREYRARKQAETRALDAVLDKLKRSGYESLSSEEKKTLFDASKK</sequence>
<evidence type="ECO:0000256" key="7">
    <source>
        <dbReference type="SAM" id="Phobius"/>
    </source>
</evidence>
<comment type="similarity">
    <text evidence="2">Belongs to the peptidase S54 family.</text>
</comment>
<feature type="transmembrane region" description="Helical" evidence="7">
    <location>
        <begin position="105"/>
        <end position="123"/>
    </location>
</feature>
<protein>
    <submittedName>
        <fullName evidence="10">Rhomboid family protein</fullName>
    </submittedName>
</protein>
<dbReference type="GO" id="GO:0004252">
    <property type="term" value="F:serine-type endopeptidase activity"/>
    <property type="evidence" value="ECO:0007669"/>
    <property type="project" value="InterPro"/>
</dbReference>
<feature type="transmembrane region" description="Helical" evidence="7">
    <location>
        <begin position="135"/>
        <end position="156"/>
    </location>
</feature>
<keyword evidence="4" id="KW-0378">Hydrolase</keyword>
<reference evidence="10 11" key="1">
    <citation type="submission" date="2016-09" db="EMBL/GenBank/DDBJ databases">
        <authorList>
            <person name="Capua I."/>
            <person name="De Benedictis P."/>
            <person name="Joannis T."/>
            <person name="Lombin L.H."/>
            <person name="Cattoli G."/>
        </authorList>
    </citation>
    <scope>NUCLEOTIDE SEQUENCE [LARGE SCALE GENOMIC DNA]</scope>
    <source>
        <strain evidence="10 11">UB20</strain>
    </source>
</reference>
<dbReference type="PANTHER" id="PTHR43731:SF14">
    <property type="entry name" value="PRESENILIN-ASSOCIATED RHOMBOID-LIKE PROTEIN, MITOCHONDRIAL"/>
    <property type="match status" value="1"/>
</dbReference>
<dbReference type="InterPro" id="IPR035952">
    <property type="entry name" value="Rhomboid-like_sf"/>
</dbReference>
<dbReference type="InterPro" id="IPR022764">
    <property type="entry name" value="Peptidase_S54_rhomboid_dom"/>
</dbReference>
<feature type="transmembrane region" description="Helical" evidence="7">
    <location>
        <begin position="69"/>
        <end position="93"/>
    </location>
</feature>
<keyword evidence="5 7" id="KW-1133">Transmembrane helix</keyword>
<evidence type="ECO:0000313" key="10">
    <source>
        <dbReference type="EMBL" id="SCQ24045.1"/>
    </source>
</evidence>
<evidence type="ECO:0000256" key="6">
    <source>
        <dbReference type="ARBA" id="ARBA00023136"/>
    </source>
</evidence>
<dbReference type="GeneID" id="34759590"/>
<keyword evidence="6 7" id="KW-0472">Membrane</keyword>
<dbReference type="Pfam" id="PF01694">
    <property type="entry name" value="Rhomboid"/>
    <property type="match status" value="1"/>
</dbReference>
<feature type="transmembrane region" description="Helical" evidence="7">
    <location>
        <begin position="168"/>
        <end position="187"/>
    </location>
</feature>
<evidence type="ECO:0000313" key="11">
    <source>
        <dbReference type="Proteomes" id="UP000182057"/>
    </source>
</evidence>